<organism evidence="11 12">
    <name type="scientific">Agrocybe pediades</name>
    <dbReference type="NCBI Taxonomy" id="84607"/>
    <lineage>
        <taxon>Eukaryota</taxon>
        <taxon>Fungi</taxon>
        <taxon>Dikarya</taxon>
        <taxon>Basidiomycota</taxon>
        <taxon>Agaricomycotina</taxon>
        <taxon>Agaricomycetes</taxon>
        <taxon>Agaricomycetidae</taxon>
        <taxon>Agaricales</taxon>
        <taxon>Agaricineae</taxon>
        <taxon>Strophariaceae</taxon>
        <taxon>Agrocybe</taxon>
    </lineage>
</organism>
<evidence type="ECO:0000256" key="8">
    <source>
        <dbReference type="ARBA" id="ARBA00023136"/>
    </source>
</evidence>
<evidence type="ECO:0000256" key="5">
    <source>
        <dbReference type="ARBA" id="ARBA00022882"/>
    </source>
</evidence>
<keyword evidence="5" id="KW-0851">Voltage-gated channel</keyword>
<keyword evidence="12" id="KW-1185">Reference proteome</keyword>
<name>A0A8H4VPF7_9AGAR</name>
<evidence type="ECO:0000256" key="1">
    <source>
        <dbReference type="ARBA" id="ARBA00004651"/>
    </source>
</evidence>
<keyword evidence="10" id="KW-0175">Coiled coil</keyword>
<reference evidence="11 12" key="1">
    <citation type="submission" date="2019-12" db="EMBL/GenBank/DDBJ databases">
        <authorList>
            <person name="Floudas D."/>
            <person name="Bentzer J."/>
            <person name="Ahren D."/>
            <person name="Johansson T."/>
            <person name="Persson P."/>
            <person name="Tunlid A."/>
        </authorList>
    </citation>
    <scope>NUCLEOTIDE SEQUENCE [LARGE SCALE GENOMIC DNA]</scope>
    <source>
        <strain evidence="11 12">CBS 102.39</strain>
    </source>
</reference>
<dbReference type="GO" id="GO:0005886">
    <property type="term" value="C:plasma membrane"/>
    <property type="evidence" value="ECO:0007669"/>
    <property type="project" value="UniProtKB-SubCell"/>
</dbReference>
<evidence type="ECO:0000256" key="10">
    <source>
        <dbReference type="SAM" id="Coils"/>
    </source>
</evidence>
<keyword evidence="2" id="KW-0813">Transport</keyword>
<dbReference type="Proteomes" id="UP000521872">
    <property type="component" value="Unassembled WGS sequence"/>
</dbReference>
<gene>
    <name evidence="11" type="ORF">D9613_002659</name>
</gene>
<accession>A0A8H4VPF7</accession>
<evidence type="ECO:0000256" key="9">
    <source>
        <dbReference type="ARBA" id="ARBA00023303"/>
    </source>
</evidence>
<keyword evidence="9" id="KW-0407">Ion channel</keyword>
<dbReference type="AlphaFoldDB" id="A0A8H4VPF7"/>
<evidence type="ECO:0000256" key="6">
    <source>
        <dbReference type="ARBA" id="ARBA00022989"/>
    </source>
</evidence>
<dbReference type="PANTHER" id="PTHR46480">
    <property type="entry name" value="F20B24.22"/>
    <property type="match status" value="1"/>
</dbReference>
<keyword evidence="6" id="KW-1133">Transmembrane helix</keyword>
<proteinExistence type="predicted"/>
<keyword evidence="7" id="KW-0406">Ion transport</keyword>
<keyword evidence="4" id="KW-0812">Transmembrane</keyword>
<keyword evidence="3" id="KW-1003">Cell membrane</keyword>
<dbReference type="Gene3D" id="1.20.120.350">
    <property type="entry name" value="Voltage-gated potassium channels. Chain C"/>
    <property type="match status" value="1"/>
</dbReference>
<dbReference type="GO" id="GO:0034702">
    <property type="term" value="C:monoatomic ion channel complex"/>
    <property type="evidence" value="ECO:0007669"/>
    <property type="project" value="UniProtKB-KW"/>
</dbReference>
<dbReference type="InterPro" id="IPR027359">
    <property type="entry name" value="Volt_channel_dom_sf"/>
</dbReference>
<dbReference type="EMBL" id="JAACJL010000044">
    <property type="protein sequence ID" value="KAF4615284.1"/>
    <property type="molecule type" value="Genomic_DNA"/>
</dbReference>
<keyword evidence="8" id="KW-0472">Membrane</keyword>
<comment type="subcellular location">
    <subcellularLocation>
        <location evidence="1">Cell membrane</location>
        <topology evidence="1">Multi-pass membrane protein</topology>
    </subcellularLocation>
</comment>
<evidence type="ECO:0000313" key="12">
    <source>
        <dbReference type="Proteomes" id="UP000521872"/>
    </source>
</evidence>
<feature type="coiled-coil region" evidence="10">
    <location>
        <begin position="79"/>
        <end position="116"/>
    </location>
</feature>
<evidence type="ECO:0008006" key="13">
    <source>
        <dbReference type="Google" id="ProtNLM"/>
    </source>
</evidence>
<evidence type="ECO:0000256" key="7">
    <source>
        <dbReference type="ARBA" id="ARBA00023065"/>
    </source>
</evidence>
<sequence length="132" mass="14935">MIPVWAFGFRYMNPLGGYPHAGLHAFDAIIIITTFTLEAVLRGKERELAGLLVILRLWRLVKLVGGSVFVPHRVAVGAGEMEEETAKELEETKLELERVSTLLTESREENALLKQRLKRRSTTRESALVNTY</sequence>
<dbReference type="PANTHER" id="PTHR46480:SF1">
    <property type="entry name" value="VOLTAGE-GATED HYDROGEN CHANNEL 1"/>
    <property type="match status" value="1"/>
</dbReference>
<evidence type="ECO:0000313" key="11">
    <source>
        <dbReference type="EMBL" id="KAF4615284.1"/>
    </source>
</evidence>
<protein>
    <recommendedName>
        <fullName evidence="13">Voltage-gated hydrogen channel 1</fullName>
    </recommendedName>
</protein>
<evidence type="ECO:0000256" key="2">
    <source>
        <dbReference type="ARBA" id="ARBA00022448"/>
    </source>
</evidence>
<comment type="caution">
    <text evidence="11">The sequence shown here is derived from an EMBL/GenBank/DDBJ whole genome shotgun (WGS) entry which is preliminary data.</text>
</comment>
<evidence type="ECO:0000256" key="3">
    <source>
        <dbReference type="ARBA" id="ARBA00022475"/>
    </source>
</evidence>
<dbReference type="GO" id="GO:0030171">
    <property type="term" value="F:voltage-gated proton channel activity"/>
    <property type="evidence" value="ECO:0007669"/>
    <property type="project" value="InterPro"/>
</dbReference>
<evidence type="ECO:0000256" key="4">
    <source>
        <dbReference type="ARBA" id="ARBA00022692"/>
    </source>
</evidence>
<dbReference type="InterPro" id="IPR031846">
    <property type="entry name" value="Hvcn1"/>
</dbReference>